<evidence type="ECO:0000313" key="2">
    <source>
        <dbReference type="EMBL" id="EFE65161.2"/>
    </source>
</evidence>
<dbReference type="Proteomes" id="UP000003824">
    <property type="component" value="Unassembled WGS sequence"/>
</dbReference>
<evidence type="ECO:0000256" key="1">
    <source>
        <dbReference type="SAM" id="MobiDB-lite"/>
    </source>
</evidence>
<evidence type="ECO:0000313" key="3">
    <source>
        <dbReference type="Proteomes" id="UP000003824"/>
    </source>
</evidence>
<gene>
    <name evidence="2" type="ORF">SSFG_00415</name>
</gene>
<accession>D5ZX51</accession>
<reference evidence="3" key="1">
    <citation type="submission" date="2008-12" db="EMBL/GenBank/DDBJ databases">
        <title>Annotation of Streptomyces ghanaensis ATCC 14672.</title>
        <authorList>
            <consortium name="The Broad Institute Genome Sequencing Platform"/>
            <consortium name="Broad Institute Microbial Sequencing Center"/>
            <person name="Fischbach M."/>
            <person name="Ward D."/>
            <person name="Young S."/>
            <person name="Kodira C.D."/>
            <person name="Zeng Q."/>
            <person name="Koehrsen M."/>
            <person name="Godfrey P."/>
            <person name="Alvarado L."/>
            <person name="Berlin A.M."/>
            <person name="Borenstein D."/>
            <person name="Chen Z."/>
            <person name="Engels R."/>
            <person name="Freedman E."/>
            <person name="Gellesch M."/>
            <person name="Goldberg J."/>
            <person name="Griggs A."/>
            <person name="Gujja S."/>
            <person name="Heiman D.I."/>
            <person name="Hepburn T.A."/>
            <person name="Howarth C."/>
            <person name="Jen D."/>
            <person name="Larson L."/>
            <person name="Lewis B."/>
            <person name="Mehta T."/>
            <person name="Park D."/>
            <person name="Pearson M."/>
            <person name="Roberts A."/>
            <person name="Saif S."/>
            <person name="Shea T.D."/>
            <person name="Shenoy N."/>
            <person name="Sisk P."/>
            <person name="Stolte C."/>
            <person name="Sykes S.N."/>
            <person name="Walk T."/>
            <person name="White J."/>
            <person name="Yandava C."/>
            <person name="Straight P."/>
            <person name="Clardy J."/>
            <person name="Hung D."/>
            <person name="Kolter R."/>
            <person name="Mekalanos J."/>
            <person name="Walker S."/>
            <person name="Walsh C.T."/>
            <person name="Wieland B.L.C."/>
            <person name="Ilzarbe M."/>
            <person name="Galagan J."/>
            <person name="Nusbaum C."/>
            <person name="Birren B."/>
        </authorList>
    </citation>
    <scope>NUCLEOTIDE SEQUENCE [LARGE SCALE GENOMIC DNA]</scope>
    <source>
        <strain evidence="3">ATCC 14672 / DSM 40746 / JCM 4963 / KCTC 9882 / NRRL B-12104 / FH 1290</strain>
    </source>
</reference>
<dbReference type="AlphaFoldDB" id="D5ZX51"/>
<feature type="compositionally biased region" description="Low complexity" evidence="1">
    <location>
        <begin position="1"/>
        <end position="15"/>
    </location>
</feature>
<dbReference type="EMBL" id="DS999641">
    <property type="protein sequence ID" value="EFE65161.2"/>
    <property type="molecule type" value="Genomic_DNA"/>
</dbReference>
<proteinExistence type="predicted"/>
<name>D5ZX51_STRV1</name>
<sequence length="66" mass="6516">MPIRLLRGTRSGSGRPTAAIEQAGSPTVPAAAMRRAAATATEEVYHVVVAGSPPTAVGVGAGVDGF</sequence>
<protein>
    <submittedName>
        <fullName evidence="2">Predicted protein</fullName>
    </submittedName>
</protein>
<organism evidence="2 3">
    <name type="scientific">Streptomyces viridosporus (strain ATCC 14672 / DSM 40746 / JCM 4963 / KCTC 9882 / NRRL B-12104 / FH 1290)</name>
    <name type="common">Streptomyces ghanaensis</name>
    <dbReference type="NCBI Taxonomy" id="566461"/>
    <lineage>
        <taxon>Bacteria</taxon>
        <taxon>Bacillati</taxon>
        <taxon>Actinomycetota</taxon>
        <taxon>Actinomycetes</taxon>
        <taxon>Kitasatosporales</taxon>
        <taxon>Streptomycetaceae</taxon>
        <taxon>Streptomyces</taxon>
    </lineage>
</organism>
<feature type="region of interest" description="Disordered" evidence="1">
    <location>
        <begin position="1"/>
        <end position="26"/>
    </location>
</feature>